<accession>A0AAD5Q524</accession>
<proteinExistence type="predicted"/>
<gene>
    <name evidence="2" type="ORF">P43SY_001032</name>
</gene>
<dbReference type="AlphaFoldDB" id="A0AAD5Q524"/>
<reference evidence="2" key="1">
    <citation type="submission" date="2021-12" db="EMBL/GenBank/DDBJ databases">
        <title>Prjna785345.</title>
        <authorList>
            <person name="Rujirawat T."/>
            <person name="Krajaejun T."/>
        </authorList>
    </citation>
    <scope>NUCLEOTIDE SEQUENCE</scope>
    <source>
        <strain evidence="2">Pi057C3</strain>
    </source>
</reference>
<feature type="region of interest" description="Disordered" evidence="1">
    <location>
        <begin position="1"/>
        <end position="22"/>
    </location>
</feature>
<evidence type="ECO:0000313" key="3">
    <source>
        <dbReference type="Proteomes" id="UP001209570"/>
    </source>
</evidence>
<organism evidence="2 3">
    <name type="scientific">Pythium insidiosum</name>
    <name type="common">Pythiosis disease agent</name>
    <dbReference type="NCBI Taxonomy" id="114742"/>
    <lineage>
        <taxon>Eukaryota</taxon>
        <taxon>Sar</taxon>
        <taxon>Stramenopiles</taxon>
        <taxon>Oomycota</taxon>
        <taxon>Peronosporomycetes</taxon>
        <taxon>Pythiales</taxon>
        <taxon>Pythiaceae</taxon>
        <taxon>Pythium</taxon>
    </lineage>
</organism>
<dbReference type="EMBL" id="JAKCXM010000426">
    <property type="protein sequence ID" value="KAJ0394217.1"/>
    <property type="molecule type" value="Genomic_DNA"/>
</dbReference>
<comment type="caution">
    <text evidence="2">The sequence shown here is derived from an EMBL/GenBank/DDBJ whole genome shotgun (WGS) entry which is preliminary data.</text>
</comment>
<evidence type="ECO:0000313" key="2">
    <source>
        <dbReference type="EMBL" id="KAJ0394217.1"/>
    </source>
</evidence>
<protein>
    <submittedName>
        <fullName evidence="2">Uncharacterized protein</fullName>
    </submittedName>
</protein>
<dbReference type="Proteomes" id="UP001209570">
    <property type="component" value="Unassembled WGS sequence"/>
</dbReference>
<evidence type="ECO:0000256" key="1">
    <source>
        <dbReference type="SAM" id="MobiDB-lite"/>
    </source>
</evidence>
<sequence>MAPKKKGKKSSAGGGGSGDATDDVAALDAAPPLVIPPDVPHFVTLDMRLLNWSYLNFRIRTKTTTRLFAIKQQIQKRHGPIMNLKICKGHFAEANEMQQDMATLLDYGIEGAPENEPEVICVIHYDFKPQQHDNPLLLASEEQ</sequence>
<keyword evidence="3" id="KW-1185">Reference proteome</keyword>
<name>A0AAD5Q524_PYTIN</name>